<keyword evidence="6" id="KW-1185">Reference proteome</keyword>
<dbReference type="SUPFAM" id="SSF55718">
    <property type="entry name" value="SCP-like"/>
    <property type="match status" value="1"/>
</dbReference>
<keyword evidence="3" id="KW-0804">Transcription</keyword>
<organism evidence="5 6">
    <name type="scientific">Deinococcus xinjiangensis</name>
    <dbReference type="NCBI Taxonomy" id="457454"/>
    <lineage>
        <taxon>Bacteria</taxon>
        <taxon>Thermotogati</taxon>
        <taxon>Deinococcota</taxon>
        <taxon>Deinococci</taxon>
        <taxon>Deinococcales</taxon>
        <taxon>Deinococcaceae</taxon>
        <taxon>Deinococcus</taxon>
    </lineage>
</organism>
<dbReference type="RefSeq" id="WP_353540779.1">
    <property type="nucleotide sequence ID" value="NZ_BAABRN010000004.1"/>
</dbReference>
<dbReference type="EMBL" id="BAABRN010000004">
    <property type="protein sequence ID" value="GAA5500797.1"/>
    <property type="molecule type" value="Genomic_DNA"/>
</dbReference>
<keyword evidence="2" id="KW-0238">DNA-binding</keyword>
<evidence type="ECO:0000256" key="3">
    <source>
        <dbReference type="ARBA" id="ARBA00023163"/>
    </source>
</evidence>
<evidence type="ECO:0000313" key="6">
    <source>
        <dbReference type="Proteomes" id="UP001458946"/>
    </source>
</evidence>
<dbReference type="InterPro" id="IPR002577">
    <property type="entry name" value="HTH_HxlR"/>
</dbReference>
<comment type="caution">
    <text evidence="5">The sequence shown here is derived from an EMBL/GenBank/DDBJ whole genome shotgun (WGS) entry which is preliminary data.</text>
</comment>
<keyword evidence="1" id="KW-0805">Transcription regulation</keyword>
<dbReference type="SUPFAM" id="SSF46785">
    <property type="entry name" value="Winged helix' DNA-binding domain"/>
    <property type="match status" value="1"/>
</dbReference>
<sequence length="190" mass="20422">MVRELLYGPRRFSDLRESLPSISPNVLSQRLKDLEHIGVIHRHQLPPPAGSWVYELTPWGGQLEPILQQLGRWGVQSPTMPLHAPISVATGLSAMNTMFSPAAAQGLELSIVLHLGAEIFTVGVRGAQLSIMRGEVGQPDARITGDINRLRDVIFGGMTLAEAEAEGWLSVAGNGAVAQRFTALFPLGAG</sequence>
<dbReference type="PANTHER" id="PTHR33204">
    <property type="entry name" value="TRANSCRIPTIONAL REGULATOR, MARR FAMILY"/>
    <property type="match status" value="1"/>
</dbReference>
<evidence type="ECO:0000313" key="5">
    <source>
        <dbReference type="EMBL" id="GAA5500797.1"/>
    </source>
</evidence>
<evidence type="ECO:0000259" key="4">
    <source>
        <dbReference type="PROSITE" id="PS51118"/>
    </source>
</evidence>
<protein>
    <recommendedName>
        <fullName evidence="4">HTH hxlR-type domain-containing protein</fullName>
    </recommendedName>
</protein>
<dbReference type="PROSITE" id="PS51118">
    <property type="entry name" value="HTH_HXLR"/>
    <property type="match status" value="1"/>
</dbReference>
<dbReference type="InterPro" id="IPR036527">
    <property type="entry name" value="SCP2_sterol-bd_dom_sf"/>
</dbReference>
<dbReference type="InterPro" id="IPR036390">
    <property type="entry name" value="WH_DNA-bd_sf"/>
</dbReference>
<dbReference type="Gene3D" id="1.10.10.10">
    <property type="entry name" value="Winged helix-like DNA-binding domain superfamily/Winged helix DNA-binding domain"/>
    <property type="match status" value="1"/>
</dbReference>
<dbReference type="Gene3D" id="3.30.1050.10">
    <property type="entry name" value="SCP2 sterol-binding domain"/>
    <property type="match status" value="1"/>
</dbReference>
<dbReference type="PANTHER" id="PTHR33204:SF18">
    <property type="entry name" value="TRANSCRIPTIONAL REGULATORY PROTEIN"/>
    <property type="match status" value="1"/>
</dbReference>
<evidence type="ECO:0000256" key="1">
    <source>
        <dbReference type="ARBA" id="ARBA00023015"/>
    </source>
</evidence>
<dbReference type="Pfam" id="PF01638">
    <property type="entry name" value="HxlR"/>
    <property type="match status" value="1"/>
</dbReference>
<accession>A0ABP9VAT1</accession>
<feature type="domain" description="HTH hxlR-type" evidence="4">
    <location>
        <begin position="1"/>
        <end position="82"/>
    </location>
</feature>
<dbReference type="Proteomes" id="UP001458946">
    <property type="component" value="Unassembled WGS sequence"/>
</dbReference>
<evidence type="ECO:0000256" key="2">
    <source>
        <dbReference type="ARBA" id="ARBA00023125"/>
    </source>
</evidence>
<proteinExistence type="predicted"/>
<dbReference type="InterPro" id="IPR036388">
    <property type="entry name" value="WH-like_DNA-bd_sf"/>
</dbReference>
<gene>
    <name evidence="5" type="ORF">Dxin01_00522</name>
</gene>
<reference evidence="5 6" key="1">
    <citation type="submission" date="2024-02" db="EMBL/GenBank/DDBJ databases">
        <title>Deinococcus xinjiangensis NBRC 107630.</title>
        <authorList>
            <person name="Ichikawa N."/>
            <person name="Katano-Makiyama Y."/>
            <person name="Hidaka K."/>
        </authorList>
    </citation>
    <scope>NUCLEOTIDE SEQUENCE [LARGE SCALE GENOMIC DNA]</scope>
    <source>
        <strain evidence="5 6">NBRC 107630</strain>
    </source>
</reference>
<name>A0ABP9VAT1_9DEIO</name>